<keyword evidence="6 8" id="KW-0472">Membrane</keyword>
<dbReference type="Proteomes" id="UP000377798">
    <property type="component" value="Unassembled WGS sequence"/>
</dbReference>
<feature type="transmembrane region" description="Helical" evidence="8">
    <location>
        <begin position="134"/>
        <end position="152"/>
    </location>
</feature>
<dbReference type="Gene3D" id="1.20.1080.10">
    <property type="entry name" value="Glycerol uptake facilitator protein"/>
    <property type="match status" value="1"/>
</dbReference>
<evidence type="ECO:0000313" key="10">
    <source>
        <dbReference type="Proteomes" id="UP000377798"/>
    </source>
</evidence>
<dbReference type="EMBL" id="CAACYI010000001">
    <property type="protein sequence ID" value="VFB16978.1"/>
    <property type="molecule type" value="Genomic_DNA"/>
</dbReference>
<evidence type="ECO:0000256" key="7">
    <source>
        <dbReference type="RuleBase" id="RU000477"/>
    </source>
</evidence>
<dbReference type="InterPro" id="IPR000425">
    <property type="entry name" value="MIP"/>
</dbReference>
<feature type="transmembrane region" description="Helical" evidence="8">
    <location>
        <begin position="211"/>
        <end position="233"/>
    </location>
</feature>
<evidence type="ECO:0000313" key="9">
    <source>
        <dbReference type="EMBL" id="VFB16978.1"/>
    </source>
</evidence>
<dbReference type="PRINTS" id="PR00783">
    <property type="entry name" value="MINTRINSICP"/>
</dbReference>
<dbReference type="SUPFAM" id="SSF81338">
    <property type="entry name" value="Aquaporin-like"/>
    <property type="match status" value="1"/>
</dbReference>
<keyword evidence="5 8" id="KW-1133">Transmembrane helix</keyword>
<evidence type="ECO:0000256" key="6">
    <source>
        <dbReference type="ARBA" id="ARBA00023136"/>
    </source>
</evidence>
<organism evidence="9 10">
    <name type="scientific">Urinicoccus massiliensis</name>
    <dbReference type="NCBI Taxonomy" id="1723382"/>
    <lineage>
        <taxon>Bacteria</taxon>
        <taxon>Bacillati</taxon>
        <taxon>Bacillota</taxon>
        <taxon>Tissierellia</taxon>
        <taxon>Tissierellales</taxon>
        <taxon>Peptoniphilaceae</taxon>
        <taxon>Urinicoccus</taxon>
    </lineage>
</organism>
<sequence length="235" mass="25765">MFSKLLAEFLSTALMIVFGVGVHCDEVLNRTKYQGSGHLFAITTWGFGITIALMVFGDVCMNPAMALTQAVLGMIPWSYFIPYTLAECLGACVASLLMYVIYKDQFDASLEINPVRVRNIFSTNPLIRDLPRNFFVEFFATFVFISAILGIVKNQPNLVSIGVGLLVWAIGMALGGPTGFAMNPARDLGPRLAYTLLPIKNKTNNDWQYGLLIPGLAPYFGALCAAAFAKFYLGF</sequence>
<evidence type="ECO:0000256" key="3">
    <source>
        <dbReference type="ARBA" id="ARBA00022448"/>
    </source>
</evidence>
<gene>
    <name evidence="9" type="primary">gla</name>
    <name evidence="9" type="ORF">NCTC13150_01554</name>
</gene>
<dbReference type="PANTHER" id="PTHR43829">
    <property type="entry name" value="AQUAPORIN OR AQUAGLYCEROPORIN RELATED"/>
    <property type="match status" value="1"/>
</dbReference>
<proteinExistence type="inferred from homology"/>
<dbReference type="PANTHER" id="PTHR43829:SF9">
    <property type="entry name" value="AQUAPORIN-9"/>
    <property type="match status" value="1"/>
</dbReference>
<feature type="transmembrane region" description="Helical" evidence="8">
    <location>
        <begin position="80"/>
        <end position="102"/>
    </location>
</feature>
<feature type="transmembrane region" description="Helical" evidence="8">
    <location>
        <begin position="159"/>
        <end position="182"/>
    </location>
</feature>
<dbReference type="InterPro" id="IPR023271">
    <property type="entry name" value="Aquaporin-like"/>
</dbReference>
<dbReference type="GO" id="GO:0005886">
    <property type="term" value="C:plasma membrane"/>
    <property type="evidence" value="ECO:0007669"/>
    <property type="project" value="TreeGrafter"/>
</dbReference>
<evidence type="ECO:0000256" key="2">
    <source>
        <dbReference type="ARBA" id="ARBA00006175"/>
    </source>
</evidence>
<accession>A0A8H2R1V3</accession>
<evidence type="ECO:0000256" key="5">
    <source>
        <dbReference type="ARBA" id="ARBA00022989"/>
    </source>
</evidence>
<protein>
    <submittedName>
        <fullName evidence="9">Glyceroaquaporin</fullName>
    </submittedName>
</protein>
<evidence type="ECO:0000256" key="4">
    <source>
        <dbReference type="ARBA" id="ARBA00022692"/>
    </source>
</evidence>
<dbReference type="Pfam" id="PF00230">
    <property type="entry name" value="MIP"/>
    <property type="match status" value="1"/>
</dbReference>
<keyword evidence="3 7" id="KW-0813">Transport</keyword>
<dbReference type="InterPro" id="IPR053481">
    <property type="entry name" value="MIP/AQP_LacticAcid_Trans"/>
</dbReference>
<dbReference type="AlphaFoldDB" id="A0A8H2R1V3"/>
<keyword evidence="10" id="KW-1185">Reference proteome</keyword>
<dbReference type="InterPro" id="IPR050363">
    <property type="entry name" value="MIP/Aquaporin"/>
</dbReference>
<keyword evidence="4 7" id="KW-0812">Transmembrane</keyword>
<comment type="caution">
    <text evidence="9">The sequence shown here is derived from an EMBL/GenBank/DDBJ whole genome shotgun (WGS) entry which is preliminary data.</text>
</comment>
<comment type="similarity">
    <text evidence="2 7">Belongs to the MIP/aquaporin (TC 1.A.8) family.</text>
</comment>
<feature type="transmembrane region" description="Helical" evidence="8">
    <location>
        <begin position="40"/>
        <end position="59"/>
    </location>
</feature>
<evidence type="ECO:0000256" key="1">
    <source>
        <dbReference type="ARBA" id="ARBA00004141"/>
    </source>
</evidence>
<dbReference type="NCBIfam" id="NF043012">
    <property type="entry name" value="LacAcidTportLarD"/>
    <property type="match status" value="1"/>
</dbReference>
<reference evidence="9 10" key="1">
    <citation type="submission" date="2019-02" db="EMBL/GenBank/DDBJ databases">
        <authorList>
            <consortium name="Pathogen Informatics"/>
        </authorList>
    </citation>
    <scope>NUCLEOTIDE SEQUENCE [LARGE SCALE GENOMIC DNA]</scope>
    <source>
        <strain evidence="9 10">3012STDY7089603</strain>
    </source>
</reference>
<comment type="subcellular location">
    <subcellularLocation>
        <location evidence="1">Membrane</location>
        <topology evidence="1">Multi-pass membrane protein</topology>
    </subcellularLocation>
</comment>
<dbReference type="GO" id="GO:0015254">
    <property type="term" value="F:glycerol channel activity"/>
    <property type="evidence" value="ECO:0007669"/>
    <property type="project" value="TreeGrafter"/>
</dbReference>
<evidence type="ECO:0000256" key="8">
    <source>
        <dbReference type="SAM" id="Phobius"/>
    </source>
</evidence>
<dbReference type="RefSeq" id="WP_131749647.1">
    <property type="nucleotide sequence ID" value="NZ_CAACYI010000001.1"/>
</dbReference>
<name>A0A8H2R1V3_9FIRM</name>